<evidence type="ECO:0000256" key="4">
    <source>
        <dbReference type="SAM" id="MobiDB-lite"/>
    </source>
</evidence>
<keyword evidence="2 3" id="KW-0408">Iron</keyword>
<dbReference type="PROSITE" id="PS51184">
    <property type="entry name" value="JMJC"/>
    <property type="match status" value="1"/>
</dbReference>
<evidence type="ECO:0000313" key="8">
    <source>
        <dbReference type="Proteomes" id="UP001152797"/>
    </source>
</evidence>
<evidence type="ECO:0000256" key="1">
    <source>
        <dbReference type="ARBA" id="ARBA00022723"/>
    </source>
</evidence>
<comment type="subcellular location">
    <subcellularLocation>
        <location evidence="3">Nucleus</location>
    </subcellularLocation>
</comment>
<evidence type="ECO:0000313" key="7">
    <source>
        <dbReference type="EMBL" id="CAL4781519.1"/>
    </source>
</evidence>
<keyword evidence="3" id="KW-0560">Oxidoreductase</keyword>
<keyword evidence="1 3" id="KW-0479">Metal-binding</keyword>
<dbReference type="Gene3D" id="2.60.120.650">
    <property type="entry name" value="Cupin"/>
    <property type="match status" value="1"/>
</dbReference>
<keyword evidence="8" id="KW-1185">Reference proteome</keyword>
<sequence>MVKRKKAKAETTSRQRLDSSTTPLSLGGFDLGALLAPVTPEEFHGRIFEIDALHVARPRCPGYYAPLEDLSSPQRLFKLMEDGIVPLYRINMFRCIDGRTKETPPPPSSIEEVKRLFNEGWSIQWLQPQHEHDALSTLVATLESQFGCLVGVNAYLTPGGAQGLAPHWDDVDVFVLQLGGSKAWTLHRHMTSSPLAPEQQTLPRYSSGDLDPESLSEAFMRPKLLAGDLLYFPRGIIHHAPNKDSSSPSVHLTISTFQRQTLYDLVQKTFEEAMSELWEEDETLRRALPWKALTLQAPQKEMSAAVAKQLRRLADAVEAESATEGPGAVAAALGELGMEFVRHRMPPQVREDEVRLVGLRDVVFVDASAVALQPILEDVDEDAARMLHCASNARKNHMMNHPPETTAQGHEEAEEEAMEADEVLPDPGQILSGTVANALRYLCNSEPKTLQELLKEAEIPEGSWQEVCQVLTQLAAMGLAKVKETPEAKASQPCKAKKRRIKQ</sequence>
<feature type="region of interest" description="Disordered" evidence="4">
    <location>
        <begin position="1"/>
        <end position="21"/>
    </location>
</feature>
<dbReference type="EMBL" id="CAMXCT030001924">
    <property type="protein sequence ID" value="CAL4781519.1"/>
    <property type="molecule type" value="Genomic_DNA"/>
</dbReference>
<comment type="similarity">
    <text evidence="3">Belongs to the ROX family.</text>
</comment>
<dbReference type="OrthoDB" id="425950at2759"/>
<keyword evidence="3" id="KW-0539">Nucleus</keyword>
<keyword evidence="3" id="KW-0223">Dioxygenase</keyword>
<dbReference type="PANTHER" id="PTHR13096">
    <property type="entry name" value="MINA53 MYC INDUCED NUCLEAR ANTIGEN"/>
    <property type="match status" value="1"/>
</dbReference>
<organism evidence="6">
    <name type="scientific">Cladocopium goreaui</name>
    <dbReference type="NCBI Taxonomy" id="2562237"/>
    <lineage>
        <taxon>Eukaryota</taxon>
        <taxon>Sar</taxon>
        <taxon>Alveolata</taxon>
        <taxon>Dinophyceae</taxon>
        <taxon>Suessiales</taxon>
        <taxon>Symbiodiniaceae</taxon>
        <taxon>Cladocopium</taxon>
    </lineage>
</organism>
<name>A0A9P1G1P0_9DINO</name>
<feature type="domain" description="JmjC" evidence="5">
    <location>
        <begin position="124"/>
        <end position="273"/>
    </location>
</feature>
<dbReference type="EC" id="1.14.11.-" evidence="3"/>
<dbReference type="InterPro" id="IPR003347">
    <property type="entry name" value="JmjC_dom"/>
</dbReference>
<dbReference type="InterPro" id="IPR039994">
    <property type="entry name" value="NO66-like"/>
</dbReference>
<evidence type="ECO:0000256" key="3">
    <source>
        <dbReference type="RuleBase" id="RU366061"/>
    </source>
</evidence>
<keyword evidence="3" id="KW-0805">Transcription regulation</keyword>
<keyword evidence="3" id="KW-0804">Transcription</keyword>
<feature type="region of interest" description="Disordered" evidence="4">
    <location>
        <begin position="483"/>
        <end position="503"/>
    </location>
</feature>
<dbReference type="PANTHER" id="PTHR13096:SF8">
    <property type="entry name" value="RIBOSOMAL OXYGENASE 1"/>
    <property type="match status" value="1"/>
</dbReference>
<comment type="caution">
    <text evidence="6">The sequence shown here is derived from an EMBL/GenBank/DDBJ whole genome shotgun (WGS) entry which is preliminary data.</text>
</comment>
<accession>A0A9P1G1P0</accession>
<dbReference type="GO" id="GO:0032453">
    <property type="term" value="F:histone H3K4 demethylase activity"/>
    <property type="evidence" value="ECO:0007669"/>
    <property type="project" value="TreeGrafter"/>
</dbReference>
<dbReference type="Pfam" id="PF08007">
    <property type="entry name" value="JmjC_2"/>
    <property type="match status" value="1"/>
</dbReference>
<gene>
    <name evidence="6" type="ORF">C1SCF055_LOCUS20875</name>
</gene>
<dbReference type="EMBL" id="CAMXCT010001924">
    <property type="protein sequence ID" value="CAI3994207.1"/>
    <property type="molecule type" value="Genomic_DNA"/>
</dbReference>
<evidence type="ECO:0000313" key="6">
    <source>
        <dbReference type="EMBL" id="CAI3994207.1"/>
    </source>
</evidence>
<proteinExistence type="inferred from homology"/>
<evidence type="ECO:0000259" key="5">
    <source>
        <dbReference type="PROSITE" id="PS51184"/>
    </source>
</evidence>
<reference evidence="6" key="1">
    <citation type="submission" date="2022-10" db="EMBL/GenBank/DDBJ databases">
        <authorList>
            <person name="Chen Y."/>
            <person name="Dougan E. K."/>
            <person name="Chan C."/>
            <person name="Rhodes N."/>
            <person name="Thang M."/>
        </authorList>
    </citation>
    <scope>NUCLEOTIDE SEQUENCE</scope>
</reference>
<protein>
    <recommendedName>
        <fullName evidence="3">Bifunctional lysine-specific demethylase and histidyl-hydroxylase</fullName>
        <ecNumber evidence="3">1.14.11.-</ecNumber>
    </recommendedName>
</protein>
<evidence type="ECO:0000256" key="2">
    <source>
        <dbReference type="ARBA" id="ARBA00023004"/>
    </source>
</evidence>
<comment type="cofactor">
    <cofactor evidence="3">
        <name>Fe(2+)</name>
        <dbReference type="ChEBI" id="CHEBI:29033"/>
    </cofactor>
    <text evidence="3">Binds 1 Fe(2+) ion per subunit.</text>
</comment>
<dbReference type="GO" id="GO:0051864">
    <property type="term" value="F:histone H3K36 demethylase activity"/>
    <property type="evidence" value="ECO:0007669"/>
    <property type="project" value="TreeGrafter"/>
</dbReference>
<comment type="function">
    <text evidence="3">Oxygenase that can act as both a histone lysine demethylase and a ribosomal histidine hydroxylase.</text>
</comment>
<dbReference type="Proteomes" id="UP001152797">
    <property type="component" value="Unassembled WGS sequence"/>
</dbReference>
<dbReference type="AlphaFoldDB" id="A0A9P1G1P0"/>
<dbReference type="SUPFAM" id="SSF51197">
    <property type="entry name" value="Clavaminate synthase-like"/>
    <property type="match status" value="1"/>
</dbReference>
<dbReference type="EMBL" id="CAMXCT020001924">
    <property type="protein sequence ID" value="CAL1147582.1"/>
    <property type="molecule type" value="Genomic_DNA"/>
</dbReference>
<dbReference type="GO" id="GO:0005506">
    <property type="term" value="F:iron ion binding"/>
    <property type="evidence" value="ECO:0007669"/>
    <property type="project" value="UniProtKB-UniRule"/>
</dbReference>
<dbReference type="GO" id="GO:0005730">
    <property type="term" value="C:nucleolus"/>
    <property type="evidence" value="ECO:0007669"/>
    <property type="project" value="TreeGrafter"/>
</dbReference>
<feature type="compositionally biased region" description="Basic and acidic residues" evidence="4">
    <location>
        <begin position="8"/>
        <end position="17"/>
    </location>
</feature>
<reference evidence="7 8" key="2">
    <citation type="submission" date="2024-05" db="EMBL/GenBank/DDBJ databases">
        <authorList>
            <person name="Chen Y."/>
            <person name="Shah S."/>
            <person name="Dougan E. K."/>
            <person name="Thang M."/>
            <person name="Chan C."/>
        </authorList>
    </citation>
    <scope>NUCLEOTIDE SEQUENCE [LARGE SCALE GENOMIC DNA]</scope>
</reference>